<name>A0A803PSS2_CANSA</name>
<dbReference type="EnsemblPlants" id="evm.model.06.1011">
    <property type="protein sequence ID" value="cds.evm.model.06.1011"/>
    <property type="gene ID" value="evm.TU.06.1011"/>
</dbReference>
<reference evidence="1" key="2">
    <citation type="submission" date="2021-03" db="UniProtKB">
        <authorList>
            <consortium name="EnsemblPlants"/>
        </authorList>
    </citation>
    <scope>IDENTIFICATION</scope>
</reference>
<dbReference type="PANTHER" id="PTHR33116:SF84">
    <property type="entry name" value="RNA-DIRECTED DNA POLYMERASE"/>
    <property type="match status" value="1"/>
</dbReference>
<dbReference type="EMBL" id="UZAU01000588">
    <property type="status" value="NOT_ANNOTATED_CDS"/>
    <property type="molecule type" value="Genomic_DNA"/>
</dbReference>
<keyword evidence="2" id="KW-1185">Reference proteome</keyword>
<dbReference type="Gramene" id="evm.model.06.1011">
    <property type="protein sequence ID" value="cds.evm.model.06.1011"/>
    <property type="gene ID" value="evm.TU.06.1011"/>
</dbReference>
<dbReference type="AlphaFoldDB" id="A0A803PSS2"/>
<evidence type="ECO:0000313" key="1">
    <source>
        <dbReference type="EnsemblPlants" id="cds.evm.model.06.1011"/>
    </source>
</evidence>
<evidence type="ECO:0000313" key="2">
    <source>
        <dbReference type="Proteomes" id="UP000596661"/>
    </source>
</evidence>
<protein>
    <submittedName>
        <fullName evidence="1">Uncharacterized protein</fullName>
    </submittedName>
</protein>
<accession>A0A803PSS2</accession>
<sequence length="189" mass="21122">MSVFTRHPVPFKYLGIPICAKRISDAECTGLVQKMTARIKVWSSRNISFAGRVVLINSVLLTVHTYWCQLLILPKKIISEIESVCRNFLWRQGRSEGSGSVAWRSLCKPKAAGGLGFMNTSDWNEAALFKHYSITGEVISAAARNLNTIYGAGFSQEVLQQVKTWLDWRVTSSSLQAIVRRVDRGNTPS</sequence>
<proteinExistence type="predicted"/>
<reference evidence="1" key="1">
    <citation type="submission" date="2018-11" db="EMBL/GenBank/DDBJ databases">
        <authorList>
            <person name="Grassa J C."/>
        </authorList>
    </citation>
    <scope>NUCLEOTIDE SEQUENCE [LARGE SCALE GENOMIC DNA]</scope>
</reference>
<organism evidence="1 2">
    <name type="scientific">Cannabis sativa</name>
    <name type="common">Hemp</name>
    <name type="synonym">Marijuana</name>
    <dbReference type="NCBI Taxonomy" id="3483"/>
    <lineage>
        <taxon>Eukaryota</taxon>
        <taxon>Viridiplantae</taxon>
        <taxon>Streptophyta</taxon>
        <taxon>Embryophyta</taxon>
        <taxon>Tracheophyta</taxon>
        <taxon>Spermatophyta</taxon>
        <taxon>Magnoliopsida</taxon>
        <taxon>eudicotyledons</taxon>
        <taxon>Gunneridae</taxon>
        <taxon>Pentapetalae</taxon>
        <taxon>rosids</taxon>
        <taxon>fabids</taxon>
        <taxon>Rosales</taxon>
        <taxon>Cannabaceae</taxon>
        <taxon>Cannabis</taxon>
    </lineage>
</organism>
<dbReference type="PANTHER" id="PTHR33116">
    <property type="entry name" value="REVERSE TRANSCRIPTASE ZINC-BINDING DOMAIN-CONTAINING PROTEIN-RELATED-RELATED"/>
    <property type="match status" value="1"/>
</dbReference>
<dbReference type="Proteomes" id="UP000596661">
    <property type="component" value="Chromosome 6"/>
</dbReference>